<dbReference type="RefSeq" id="WP_141196859.1">
    <property type="nucleotide sequence ID" value="NZ_CP041186.1"/>
</dbReference>
<protein>
    <recommendedName>
        <fullName evidence="2">CARDB domain-containing protein</fullName>
    </recommendedName>
</protein>
<dbReference type="InterPro" id="IPR028994">
    <property type="entry name" value="Integrin_alpha_N"/>
</dbReference>
<dbReference type="InterPro" id="IPR011635">
    <property type="entry name" value="CARDB"/>
</dbReference>
<sequence>MLEHHNKLLATFALVFLASGTLNCGSCEDGAINTNNGRDATLLPDADGGPSDVSDAEPSDVPQSDGDGYDDAESCPTELCGGACCASGEECVEDQCLPACGGTRCGDDLGLCCTGDQLCLGGGCVLPGDACERTEQCPVDAICEPTIGKCVPRDAVDVCEFVPPVGEFSPEVDCAWPPPDLQVNSGRIHVVVTPVVGNLTDDNGDGLTNTDDIPDIAFLSRSPGCCNKPATLRIISGECKADGTTTEIASLNGAQMINDAALALGDLTGNGVPELVAISYKGALNNNNRQTPEGVVVWTRTGDDGSAWDVLWRNPDYPTAGVHTNGGAVINLADLEGDGKPEVIVGNVVLDGQTGDLKWDGVVTSGGDGGIGNNAFLGPSSAVGDIDLDGNQEVAAGNTLYDYDGTVLWTYDYPANPPSGCQGSLPCDGFNGMANFDADPEGEVVIVRRGEVFVINHDGTLLWQKEIPWEDCTKNGEPGNESGPPTVADFDGDGRPEIGTAGADFYAVMDMDCDPNAAPGGSVQQNCDATFEGALWAKPNQDCSSRATASSVFDFEGDGKAEMVYADESTFRIRAGADGALLYEDTTHSSNTRIEMPVVADVDNDGNSEVVIPSATDKGLKIWGDADDNWVRTRRIWNQHGYSVTNITEDGQIPSPPQANWRNGRLNNYRQNIQPGGVFDAPDLAVENIGLGGACAGADTTDVTVTVANRGALGEPAGIVVHVIAEHNGSSTPIATLQTTTRLLPGQTETLSTPWDIPDGWWQDGFVLRAVIDPDGQVNECDEANNELDGDSASLAVSSPGLEVQALEVNDATCGTTSEVTVELTVENASSETIAADVPILLEAVANNTTETIGTLRTQSALATGETEQLSTTWSVPSTLFGINFEVIATVDADGEVFECAQKNTATTQASCIPGG</sequence>
<organism evidence="3 4">
    <name type="scientific">Persicimonas caeni</name>
    <dbReference type="NCBI Taxonomy" id="2292766"/>
    <lineage>
        <taxon>Bacteria</taxon>
        <taxon>Deltaproteobacteria</taxon>
        <taxon>Bradymonadales</taxon>
        <taxon>Bradymonadaceae</taxon>
        <taxon>Persicimonas</taxon>
    </lineage>
</organism>
<dbReference type="SUPFAM" id="SSF69318">
    <property type="entry name" value="Integrin alpha N-terminal domain"/>
    <property type="match status" value="2"/>
</dbReference>
<accession>A0A5B8Y6A8</accession>
<dbReference type="Proteomes" id="UP000315995">
    <property type="component" value="Chromosome"/>
</dbReference>
<evidence type="ECO:0000259" key="2">
    <source>
        <dbReference type="Pfam" id="PF07705"/>
    </source>
</evidence>
<dbReference type="Gene3D" id="2.60.40.10">
    <property type="entry name" value="Immunoglobulins"/>
    <property type="match status" value="2"/>
</dbReference>
<dbReference type="InterPro" id="IPR013783">
    <property type="entry name" value="Ig-like_fold"/>
</dbReference>
<dbReference type="Pfam" id="PF07705">
    <property type="entry name" value="CARDB"/>
    <property type="match status" value="1"/>
</dbReference>
<name>A0A4Y6PRF1_PERCE</name>
<proteinExistence type="predicted"/>
<dbReference type="AlphaFoldDB" id="A0A4Y6PRF1"/>
<dbReference type="OrthoDB" id="5380843at2"/>
<reference evidence="3 4" key="1">
    <citation type="submission" date="2019-06" db="EMBL/GenBank/DDBJ databases">
        <title>Persicimonas caeni gen. nov., sp. nov., a predatory bacterium isolated from solar saltern.</title>
        <authorList>
            <person name="Wang S."/>
        </authorList>
    </citation>
    <scope>NUCLEOTIDE SEQUENCE [LARGE SCALE GENOMIC DNA]</scope>
    <source>
        <strain evidence="3 4">YN101</strain>
    </source>
</reference>
<feature type="domain" description="CARDB" evidence="2">
    <location>
        <begin position="682"/>
        <end position="788"/>
    </location>
</feature>
<feature type="region of interest" description="Disordered" evidence="1">
    <location>
        <begin position="38"/>
        <end position="70"/>
    </location>
</feature>
<keyword evidence="4" id="KW-1185">Reference proteome</keyword>
<accession>A0A4Y6PRF1</accession>
<evidence type="ECO:0000313" key="3">
    <source>
        <dbReference type="EMBL" id="QDG50365.1"/>
    </source>
</evidence>
<dbReference type="EMBL" id="CP041186">
    <property type="protein sequence ID" value="QDG50365.1"/>
    <property type="molecule type" value="Genomic_DNA"/>
</dbReference>
<evidence type="ECO:0000313" key="4">
    <source>
        <dbReference type="Proteomes" id="UP000315995"/>
    </source>
</evidence>
<evidence type="ECO:0000256" key="1">
    <source>
        <dbReference type="SAM" id="MobiDB-lite"/>
    </source>
</evidence>
<gene>
    <name evidence="3" type="ORF">FIV42_06345</name>
</gene>